<dbReference type="EMBL" id="BJWK01000001">
    <property type="protein sequence ID" value="GEM06001.1"/>
    <property type="molecule type" value="Genomic_DNA"/>
</dbReference>
<dbReference type="PIRSF" id="PIRSF017302">
    <property type="entry name" value="Gltscr2"/>
    <property type="match status" value="1"/>
</dbReference>
<keyword evidence="4 5" id="KW-0539">Nucleus</keyword>
<dbReference type="PANTHER" id="PTHR14211:SF7">
    <property type="entry name" value="RIBOSOME BIOGENESIS PROTEIN NOP53"/>
    <property type="match status" value="1"/>
</dbReference>
<feature type="compositionally biased region" description="Basic and acidic residues" evidence="6">
    <location>
        <begin position="428"/>
        <end position="440"/>
    </location>
</feature>
<dbReference type="OrthoDB" id="5072at2759"/>
<organism evidence="7 8">
    <name type="scientific">Rhodotorula toruloides</name>
    <name type="common">Yeast</name>
    <name type="synonym">Rhodosporidium toruloides</name>
    <dbReference type="NCBI Taxonomy" id="5286"/>
    <lineage>
        <taxon>Eukaryota</taxon>
        <taxon>Fungi</taxon>
        <taxon>Dikarya</taxon>
        <taxon>Basidiomycota</taxon>
        <taxon>Pucciniomycotina</taxon>
        <taxon>Microbotryomycetes</taxon>
        <taxon>Sporidiobolales</taxon>
        <taxon>Sporidiobolaceae</taxon>
        <taxon>Rhodotorula</taxon>
    </lineage>
</organism>
<feature type="region of interest" description="Disordered" evidence="6">
    <location>
        <begin position="108"/>
        <end position="131"/>
    </location>
</feature>
<feature type="compositionally biased region" description="Low complexity" evidence="6">
    <location>
        <begin position="9"/>
        <end position="22"/>
    </location>
</feature>
<proteinExistence type="inferred from homology"/>
<dbReference type="GO" id="GO:0005654">
    <property type="term" value="C:nucleoplasm"/>
    <property type="evidence" value="ECO:0007669"/>
    <property type="project" value="UniProtKB-SubCell"/>
</dbReference>
<evidence type="ECO:0000256" key="1">
    <source>
        <dbReference type="ARBA" id="ARBA00008838"/>
    </source>
</evidence>
<comment type="function">
    <text evidence="5">May play a role in ribosome biogenesis.</text>
</comment>
<feature type="compositionally biased region" description="Basic and acidic residues" evidence="6">
    <location>
        <begin position="411"/>
        <end position="421"/>
    </location>
</feature>
<feature type="region of interest" description="Disordered" evidence="6">
    <location>
        <begin position="1"/>
        <end position="23"/>
    </location>
</feature>
<comment type="caution">
    <text evidence="7">The sequence shown here is derived from an EMBL/GenBank/DDBJ whole genome shotgun (WGS) entry which is preliminary data.</text>
</comment>
<dbReference type="Pfam" id="PF07767">
    <property type="entry name" value="Nop53"/>
    <property type="match status" value="1"/>
</dbReference>
<keyword evidence="3 5" id="KW-0690">Ribosome biogenesis</keyword>
<evidence type="ECO:0000256" key="2">
    <source>
        <dbReference type="ARBA" id="ARBA00018339"/>
    </source>
</evidence>
<accession>A0A511K6M2</accession>
<reference evidence="7 8" key="1">
    <citation type="submission" date="2019-07" db="EMBL/GenBank/DDBJ databases">
        <title>Rhodotorula toruloides NBRC10032 genome sequencing.</title>
        <authorList>
            <person name="Shida Y."/>
            <person name="Takaku H."/>
            <person name="Ogasawara W."/>
            <person name="Mori K."/>
        </authorList>
    </citation>
    <scope>NUCLEOTIDE SEQUENCE [LARGE SCALE GENOMIC DNA]</scope>
    <source>
        <strain evidence="7 8">NBRC10032</strain>
    </source>
</reference>
<gene>
    <name evidence="7" type="ORF">Rt10032_c01g0018</name>
</gene>
<evidence type="ECO:0000313" key="7">
    <source>
        <dbReference type="EMBL" id="GEM06001.1"/>
    </source>
</evidence>
<dbReference type="GO" id="GO:0006364">
    <property type="term" value="P:rRNA processing"/>
    <property type="evidence" value="ECO:0007669"/>
    <property type="project" value="TreeGrafter"/>
</dbReference>
<dbReference type="GO" id="GO:0008097">
    <property type="term" value="F:5S rRNA binding"/>
    <property type="evidence" value="ECO:0007669"/>
    <property type="project" value="TreeGrafter"/>
</dbReference>
<comment type="similarity">
    <text evidence="1 5">Belongs to the NOP53 family.</text>
</comment>
<evidence type="ECO:0000256" key="4">
    <source>
        <dbReference type="ARBA" id="ARBA00023242"/>
    </source>
</evidence>
<dbReference type="PANTHER" id="PTHR14211">
    <property type="entry name" value="GLIOMA SUPPRESSOR CANDIDATE REGION GENE 2"/>
    <property type="match status" value="1"/>
</dbReference>
<evidence type="ECO:0000313" key="8">
    <source>
        <dbReference type="Proteomes" id="UP000321518"/>
    </source>
</evidence>
<comment type="subcellular location">
    <subcellularLocation>
        <location evidence="5">Nucleus</location>
        <location evidence="5">Nucleolus</location>
    </subcellularLocation>
    <subcellularLocation>
        <location evidence="5">Nucleus</location>
        <location evidence="5">Nucleoplasm</location>
    </subcellularLocation>
</comment>
<dbReference type="InterPro" id="IPR011687">
    <property type="entry name" value="Nop53/GLTSCR2"/>
</dbReference>
<dbReference type="Proteomes" id="UP000321518">
    <property type="component" value="Unassembled WGS sequence"/>
</dbReference>
<name>A0A511K6M2_RHOTO</name>
<protein>
    <recommendedName>
        <fullName evidence="2 5">Ribosome biogenesis protein NOP53</fullName>
    </recommendedName>
</protein>
<dbReference type="GO" id="GO:0000027">
    <property type="term" value="P:ribosomal large subunit assembly"/>
    <property type="evidence" value="ECO:0007669"/>
    <property type="project" value="UniProtKB-UniRule"/>
</dbReference>
<sequence length="451" mass="49626">MPKARANSKKAAPSTAKLAASADADKPLFEIDTTGSSSIRHALLADQAPAAARLRKGQSFKKPLRSELILAQRSSVPALSSKAVPSAEAQAKRVKAKLGKVDRATKEKLKRMTGRDGQGEGLWGLKSTGDGEEAVSGAVRDAGKYDAWKAAQEANGEYEDIAMKEVLAIHNPKTRPTPKAPTSLHSHPLLSTAQPRSVAIPHPGMSYNPAHDHHQALLASALVRYEAEEERDERGQEAKEALDEMRRLAKGREAWEVYEEEVGSGEEDEELAIVDPEAQAYKDLLKRRAAKRKTKAQRNTKLRVTAEMRDLAERRAMKKRIASVQHAKDVQAEILAAKNLSLEEKAAALKVRKARLAERGLARYRSGPSRVPDAPVTFQLGDELAENLRTLQPEGNLWKEWVNSGMRRGKVPVERANDSKKGGKRGGRGHDKGHGMREFEKHAFKRFDALS</sequence>
<evidence type="ECO:0000256" key="3">
    <source>
        <dbReference type="ARBA" id="ARBA00022517"/>
    </source>
</evidence>
<dbReference type="GO" id="GO:0005730">
    <property type="term" value="C:nucleolus"/>
    <property type="evidence" value="ECO:0007669"/>
    <property type="project" value="UniProtKB-SubCell"/>
</dbReference>
<dbReference type="AlphaFoldDB" id="A0A511K6M2"/>
<feature type="region of interest" description="Disordered" evidence="6">
    <location>
        <begin position="409"/>
        <end position="440"/>
    </location>
</feature>
<evidence type="ECO:0000256" key="5">
    <source>
        <dbReference type="PIRNR" id="PIRNR017302"/>
    </source>
</evidence>
<evidence type="ECO:0000256" key="6">
    <source>
        <dbReference type="SAM" id="MobiDB-lite"/>
    </source>
</evidence>